<dbReference type="GO" id="GO:0004616">
    <property type="term" value="F:phosphogluconate dehydrogenase (decarboxylating) activity"/>
    <property type="evidence" value="ECO:0007669"/>
    <property type="project" value="UniProtKB-EC"/>
</dbReference>
<organism evidence="13 14">
    <name type="scientific">Pseudothermotoga lettingae (strain ATCC BAA-301 / DSM 14385 / NBRC 107922 / TMO)</name>
    <name type="common">Thermotoga lettingae</name>
    <dbReference type="NCBI Taxonomy" id="416591"/>
    <lineage>
        <taxon>Bacteria</taxon>
        <taxon>Thermotogati</taxon>
        <taxon>Thermotogota</taxon>
        <taxon>Thermotogae</taxon>
        <taxon>Thermotogales</taxon>
        <taxon>Thermotogaceae</taxon>
        <taxon>Pseudothermotoga</taxon>
    </lineage>
</organism>
<feature type="active site" description="Proton donor" evidence="8">
    <location>
        <position position="188"/>
    </location>
</feature>
<dbReference type="HOGENOM" id="CLU_024540_4_2_0"/>
<feature type="binding site" description="in other chain" evidence="9">
    <location>
        <position position="101"/>
    </location>
    <ligand>
        <name>substrate</name>
        <note>ligand shared between dimeric partners</note>
    </ligand>
</feature>
<dbReference type="SMART" id="SM01350">
    <property type="entry name" value="6PGD"/>
    <property type="match status" value="1"/>
</dbReference>
<evidence type="ECO:0000256" key="9">
    <source>
        <dbReference type="PIRSR" id="PIRSR000109-2"/>
    </source>
</evidence>
<feature type="binding site" description="in other chain" evidence="9">
    <location>
        <position position="259"/>
    </location>
    <ligand>
        <name>substrate</name>
        <note>ligand shared between dimeric partners</note>
    </ligand>
</feature>
<dbReference type="InterPro" id="IPR006183">
    <property type="entry name" value="Pgluconate_DH"/>
</dbReference>
<dbReference type="AlphaFoldDB" id="A8F5K6"/>
<dbReference type="RefSeq" id="WP_012002921.1">
    <property type="nucleotide sequence ID" value="NC_009828.1"/>
</dbReference>
<comment type="subunit">
    <text evidence="2 7">Homodimer.</text>
</comment>
<feature type="binding site" description="in other chain" evidence="9">
    <location>
        <begin position="184"/>
        <end position="185"/>
    </location>
    <ligand>
        <name>substrate</name>
        <note>ligand shared between dimeric partners</note>
    </ligand>
</feature>
<feature type="binding site" evidence="10">
    <location>
        <begin position="31"/>
        <end position="33"/>
    </location>
    <ligand>
        <name>NADP(+)</name>
        <dbReference type="ChEBI" id="CHEBI:58349"/>
    </ligand>
</feature>
<protein>
    <recommendedName>
        <fullName evidence="7 11">6-phosphogluconate dehydrogenase, decarboxylating</fullName>
        <ecNumber evidence="7 11">1.1.1.44</ecNumber>
    </recommendedName>
</protein>
<gene>
    <name evidence="13" type="ordered locus">Tlet_0874</name>
</gene>
<evidence type="ECO:0000256" key="2">
    <source>
        <dbReference type="ARBA" id="ARBA00011738"/>
    </source>
</evidence>
<feature type="domain" description="6-phosphogluconate dehydrogenase C-terminal" evidence="12">
    <location>
        <begin position="177"/>
        <end position="464"/>
    </location>
</feature>
<dbReference type="FunFam" id="3.40.50.720:FF:000007">
    <property type="entry name" value="6-phosphogluconate dehydrogenase, decarboxylating"/>
    <property type="match status" value="1"/>
</dbReference>
<dbReference type="PANTHER" id="PTHR11811">
    <property type="entry name" value="6-PHOSPHOGLUCONATE DEHYDROGENASE"/>
    <property type="match status" value="1"/>
</dbReference>
<dbReference type="Gene3D" id="1.10.1040.10">
    <property type="entry name" value="N-(1-d-carboxylethyl)-l-norvaline Dehydrogenase, domain 2"/>
    <property type="match status" value="1"/>
</dbReference>
<dbReference type="eggNOG" id="COG0362">
    <property type="taxonomic scope" value="Bacteria"/>
</dbReference>
<feature type="binding site" evidence="10">
    <location>
        <position position="101"/>
    </location>
    <ligand>
        <name>NADP(+)</name>
        <dbReference type="ChEBI" id="CHEBI:58349"/>
    </ligand>
</feature>
<dbReference type="KEGG" id="tle:Tlet_0874"/>
<dbReference type="Proteomes" id="UP000002016">
    <property type="component" value="Chromosome"/>
</dbReference>
<accession>A8F5K6</accession>
<dbReference type="GO" id="GO:0050661">
    <property type="term" value="F:NADP binding"/>
    <property type="evidence" value="ECO:0007669"/>
    <property type="project" value="InterPro"/>
</dbReference>
<dbReference type="NCBIfam" id="NF006765">
    <property type="entry name" value="PRK09287.1"/>
    <property type="match status" value="1"/>
</dbReference>
<dbReference type="FunFam" id="1.20.5.320:FF:000001">
    <property type="entry name" value="6-phosphogluconate dehydrogenase, decarboxylating"/>
    <property type="match status" value="1"/>
</dbReference>
<feature type="binding site" evidence="9">
    <location>
        <position position="442"/>
    </location>
    <ligand>
        <name>substrate</name>
        <note>ligand shared between dimeric partners</note>
    </ligand>
</feature>
<evidence type="ECO:0000256" key="1">
    <source>
        <dbReference type="ARBA" id="ARBA00008419"/>
    </source>
</evidence>
<reference evidence="13 14" key="2">
    <citation type="journal article" date="2009" name="Proc. Natl. Acad. Sci. U.S.A.">
        <title>On the chimeric nature, thermophilic origin, and phylogenetic placement of the Thermotogales.</title>
        <authorList>
            <person name="Zhaxybayeva O."/>
            <person name="Swithers K.S."/>
            <person name="Lapierre P."/>
            <person name="Fournier G.P."/>
            <person name="Bickhart D.M."/>
            <person name="DeBoy R.T."/>
            <person name="Nelson K.E."/>
            <person name="Nesbo C.L."/>
            <person name="Doolittle W.F."/>
            <person name="Gogarten J.P."/>
            <person name="Noll K.M."/>
        </authorList>
    </citation>
    <scope>NUCLEOTIDE SEQUENCE [LARGE SCALE GENOMIC DNA]</scope>
    <source>
        <strain evidence="14">ATCC BAA-301 / DSM 14385 / NBRC 107922 / TMO</strain>
    </source>
</reference>
<dbReference type="Pfam" id="PF03446">
    <property type="entry name" value="NAD_binding_2"/>
    <property type="match status" value="1"/>
</dbReference>
<comment type="pathway">
    <text evidence="7 11">Carbohydrate degradation; pentose phosphate pathway; D-ribulose 5-phosphate from D-glucose 6-phosphate (oxidative stage): step 3/3.</text>
</comment>
<dbReference type="InterPro" id="IPR008927">
    <property type="entry name" value="6-PGluconate_DH-like_C_sf"/>
</dbReference>
<feature type="binding site" evidence="10">
    <location>
        <begin position="73"/>
        <end position="75"/>
    </location>
    <ligand>
        <name>NADP(+)</name>
        <dbReference type="ChEBI" id="CHEBI:58349"/>
    </ligand>
</feature>
<evidence type="ECO:0000256" key="5">
    <source>
        <dbReference type="ARBA" id="ARBA00023064"/>
    </source>
</evidence>
<dbReference type="SUPFAM" id="SSF48179">
    <property type="entry name" value="6-phosphogluconate dehydrogenase C-terminal domain-like"/>
    <property type="match status" value="1"/>
</dbReference>
<comment type="similarity">
    <text evidence="1 7 11">Belongs to the 6-phosphogluconate dehydrogenase family.</text>
</comment>
<evidence type="ECO:0000256" key="11">
    <source>
        <dbReference type="RuleBase" id="RU000485"/>
    </source>
</evidence>
<dbReference type="InterPro" id="IPR006115">
    <property type="entry name" value="6PGDH_NADP-bd"/>
</dbReference>
<keyword evidence="6 7" id="KW-0570">Pentose shunt</keyword>
<feature type="binding site" evidence="9">
    <location>
        <position position="448"/>
    </location>
    <ligand>
        <name>substrate</name>
        <note>ligand shared between dimeric partners</note>
    </ligand>
</feature>
<dbReference type="SUPFAM" id="SSF51735">
    <property type="entry name" value="NAD(P)-binding Rossmann-fold domains"/>
    <property type="match status" value="1"/>
</dbReference>
<feature type="binding site" description="in other chain" evidence="9">
    <location>
        <position position="286"/>
    </location>
    <ligand>
        <name>substrate</name>
        <note>ligand shared between dimeric partners</note>
    </ligand>
</feature>
<dbReference type="FunFam" id="1.10.1040.10:FF:000032">
    <property type="entry name" value="6-phosphogluconate dehydrogenase, decarboxylating"/>
    <property type="match status" value="1"/>
</dbReference>
<feature type="binding site" description="in other chain" evidence="9">
    <location>
        <begin position="127"/>
        <end position="129"/>
    </location>
    <ligand>
        <name>substrate</name>
        <note>ligand shared between dimeric partners</note>
    </ligand>
</feature>
<dbReference type="InterPro" id="IPR006113">
    <property type="entry name" value="6PGDH_Gnd/GntZ"/>
</dbReference>
<evidence type="ECO:0000256" key="10">
    <source>
        <dbReference type="PIRSR" id="PIRSR000109-3"/>
    </source>
</evidence>
<dbReference type="GO" id="GO:0006098">
    <property type="term" value="P:pentose-phosphate shunt"/>
    <property type="evidence" value="ECO:0007669"/>
    <property type="project" value="UniProtKB-UniPathway"/>
</dbReference>
<dbReference type="OrthoDB" id="9804542at2"/>
<comment type="catalytic activity">
    <reaction evidence="7 11">
        <text>6-phospho-D-gluconate + NADP(+) = D-ribulose 5-phosphate + CO2 + NADPH</text>
        <dbReference type="Rhea" id="RHEA:10116"/>
        <dbReference type="ChEBI" id="CHEBI:16526"/>
        <dbReference type="ChEBI" id="CHEBI:57783"/>
        <dbReference type="ChEBI" id="CHEBI:58121"/>
        <dbReference type="ChEBI" id="CHEBI:58349"/>
        <dbReference type="ChEBI" id="CHEBI:58759"/>
        <dbReference type="EC" id="1.1.1.44"/>
    </reaction>
</comment>
<comment type="function">
    <text evidence="7">Catalyzes the oxidative decarboxylation of 6-phosphogluconate to ribulose 5-phosphate and CO(2), with concomitant reduction of NADP to NADPH.</text>
</comment>
<evidence type="ECO:0000256" key="4">
    <source>
        <dbReference type="ARBA" id="ARBA00023002"/>
    </source>
</evidence>
<name>A8F5K6_PSELT</name>
<evidence type="ECO:0000313" key="13">
    <source>
        <dbReference type="EMBL" id="ABV33440.1"/>
    </source>
</evidence>
<evidence type="ECO:0000256" key="7">
    <source>
        <dbReference type="PIRNR" id="PIRNR000109"/>
    </source>
</evidence>
<proteinExistence type="inferred from homology"/>
<dbReference type="NCBIfam" id="TIGR00873">
    <property type="entry name" value="gnd"/>
    <property type="match status" value="1"/>
</dbReference>
<dbReference type="Pfam" id="PF00393">
    <property type="entry name" value="6PGD"/>
    <property type="match status" value="1"/>
</dbReference>
<feature type="active site" description="Proton acceptor" evidence="8">
    <location>
        <position position="181"/>
    </location>
</feature>
<dbReference type="PRINTS" id="PR00076">
    <property type="entry name" value="6PGDHDRGNASE"/>
</dbReference>
<dbReference type="PIRSF" id="PIRSF000109">
    <property type="entry name" value="6PGD"/>
    <property type="match status" value="1"/>
</dbReference>
<evidence type="ECO:0000256" key="8">
    <source>
        <dbReference type="PIRSR" id="PIRSR000109-1"/>
    </source>
</evidence>
<feature type="binding site" evidence="10">
    <location>
        <begin position="8"/>
        <end position="13"/>
    </location>
    <ligand>
        <name>NADP(+)</name>
        <dbReference type="ChEBI" id="CHEBI:58349"/>
    </ligand>
</feature>
<dbReference type="InterPro" id="IPR036291">
    <property type="entry name" value="NAD(P)-bd_dom_sf"/>
</dbReference>
<dbReference type="EC" id="1.1.1.44" evidence="7 11"/>
<keyword evidence="3 7" id="KW-0521">NADP</keyword>
<dbReference type="STRING" id="416591.Tlet_0874"/>
<dbReference type="InterPro" id="IPR006114">
    <property type="entry name" value="6PGDH_C"/>
</dbReference>
<keyword evidence="14" id="KW-1185">Reference proteome</keyword>
<sequence length="467" mass="52713">MNDIGLIGLAVMGQNLALNIVRNGYSVSVYNRTAEKTKKFIEERVKGEKITPYYDVQNFVKSLSRPRKIILMVKAGNPVDEIIQELLPYLQEGDLLIDAGNSHYNDTDRRLEKLSHKGILYLGMGVSGGEYGALHGPSIMPGGSLKAYQMVEEMLLKISAKTEDGPCCSYIGDGSAGHFVKMVHNGIEYAIMQSIAEIYDIMRKILGMKSNEIGLIFHQWNEGKLSSFLVEITYKIMQHIDEQTQKPLVELILDKAEQKGTGKWTAQAAFDLGIPTPSLNLAVVARALSHFKKEREILSNLFGEKNRIAGDRSLISDLEKSLELSMFSSFSQGLWLIHEASIAHNYKINLLEILRIWKGGCIIRAKMLDFIKDILKENPQNINLLFSEKAMNFIKDKIKSVIRVTELSRRSGIPTFLLNSTLDYIFSLTESHLPANLIQAQRDFFGAHTFERTDEEGIFHVEWQPLE</sequence>
<dbReference type="InterPro" id="IPR013328">
    <property type="entry name" value="6PGD_dom2"/>
</dbReference>
<dbReference type="Gene3D" id="3.40.50.720">
    <property type="entry name" value="NAD(P)-binding Rossmann-like Domain"/>
    <property type="match status" value="1"/>
</dbReference>
<dbReference type="GO" id="GO:0019521">
    <property type="term" value="P:D-gluconate metabolic process"/>
    <property type="evidence" value="ECO:0007669"/>
    <property type="project" value="UniProtKB-KW"/>
</dbReference>
<dbReference type="InterPro" id="IPR006184">
    <property type="entry name" value="6PGdom_BS"/>
</dbReference>
<evidence type="ECO:0000259" key="12">
    <source>
        <dbReference type="SMART" id="SM01350"/>
    </source>
</evidence>
<evidence type="ECO:0000256" key="6">
    <source>
        <dbReference type="ARBA" id="ARBA00023126"/>
    </source>
</evidence>
<dbReference type="PROSITE" id="PS00461">
    <property type="entry name" value="6PGD"/>
    <property type="match status" value="1"/>
</dbReference>
<feature type="binding site" description="in other chain" evidence="9">
    <location>
        <position position="189"/>
    </location>
    <ligand>
        <name>substrate</name>
        <note>ligand shared between dimeric partners</note>
    </ligand>
</feature>
<evidence type="ECO:0000313" key="14">
    <source>
        <dbReference type="Proteomes" id="UP000002016"/>
    </source>
</evidence>
<evidence type="ECO:0000256" key="3">
    <source>
        <dbReference type="ARBA" id="ARBA00022857"/>
    </source>
</evidence>
<dbReference type="EMBL" id="CP000812">
    <property type="protein sequence ID" value="ABV33440.1"/>
    <property type="molecule type" value="Genomic_DNA"/>
</dbReference>
<keyword evidence="5 11" id="KW-0311">Gluconate utilization</keyword>
<keyword evidence="4 7" id="KW-0560">Oxidoreductase</keyword>
<reference evidence="13 14" key="1">
    <citation type="submission" date="2007-08" db="EMBL/GenBank/DDBJ databases">
        <title>Complete sequence of Thermotoga lettingae TMO.</title>
        <authorList>
            <consortium name="US DOE Joint Genome Institute"/>
            <person name="Copeland A."/>
            <person name="Lucas S."/>
            <person name="Lapidus A."/>
            <person name="Barry K."/>
            <person name="Glavina del Rio T."/>
            <person name="Dalin E."/>
            <person name="Tice H."/>
            <person name="Pitluck S."/>
            <person name="Foster B."/>
            <person name="Bruce D."/>
            <person name="Schmutz J."/>
            <person name="Larimer F."/>
            <person name="Land M."/>
            <person name="Hauser L."/>
            <person name="Kyrpides N."/>
            <person name="Mikhailova N."/>
            <person name="Nelson K."/>
            <person name="Gogarten J.P."/>
            <person name="Noll K."/>
            <person name="Richardson P."/>
        </authorList>
    </citation>
    <scope>NUCLEOTIDE SEQUENCE [LARGE SCALE GENOMIC DNA]</scope>
    <source>
        <strain evidence="14">ATCC BAA-301 / DSM 14385 / NBRC 107922 / TMO</strain>
    </source>
</reference>
<dbReference type="Gene3D" id="1.20.5.320">
    <property type="entry name" value="6-Phosphogluconate Dehydrogenase, domain 3"/>
    <property type="match status" value="1"/>
</dbReference>
<dbReference type="UniPathway" id="UPA00115">
    <property type="reaction ID" value="UER00410"/>
</dbReference>